<dbReference type="PANTHER" id="PTHR14052">
    <property type="entry name" value="ORIGIN RECOGNITION COMPLEX SUBUNIT 2"/>
    <property type="match status" value="1"/>
</dbReference>
<feature type="compositionally biased region" description="Basic residues" evidence="7">
    <location>
        <begin position="382"/>
        <end position="393"/>
    </location>
</feature>
<dbReference type="Pfam" id="PF24882">
    <property type="entry name" value="WHD_ORC2"/>
    <property type="match status" value="1"/>
</dbReference>
<reference evidence="10" key="1">
    <citation type="submission" date="2019-11" db="UniProtKB">
        <authorList>
            <consortium name="WormBaseParasite"/>
        </authorList>
    </citation>
    <scope>IDENTIFICATION</scope>
</reference>
<evidence type="ECO:0000256" key="6">
    <source>
        <dbReference type="RuleBase" id="RU368084"/>
    </source>
</evidence>
<evidence type="ECO:0000256" key="3">
    <source>
        <dbReference type="ARBA" id="ARBA00019080"/>
    </source>
</evidence>
<evidence type="ECO:0000256" key="2">
    <source>
        <dbReference type="ARBA" id="ARBA00007421"/>
    </source>
</evidence>
<organism evidence="10">
    <name type="scientific">Mesocestoides corti</name>
    <name type="common">Flatworm</name>
    <dbReference type="NCBI Taxonomy" id="53468"/>
    <lineage>
        <taxon>Eukaryota</taxon>
        <taxon>Metazoa</taxon>
        <taxon>Spiralia</taxon>
        <taxon>Lophotrochozoa</taxon>
        <taxon>Platyhelminthes</taxon>
        <taxon>Cestoda</taxon>
        <taxon>Eucestoda</taxon>
        <taxon>Cyclophyllidea</taxon>
        <taxon>Mesocestoididae</taxon>
        <taxon>Mesocestoides</taxon>
    </lineage>
</organism>
<dbReference type="PANTHER" id="PTHR14052:SF0">
    <property type="entry name" value="ORIGIN RECOGNITION COMPLEX SUBUNIT 2"/>
    <property type="match status" value="1"/>
</dbReference>
<comment type="subcellular location">
    <subcellularLocation>
        <location evidence="1 6">Nucleus</location>
    </subcellularLocation>
</comment>
<sequence length="474" mass="53058">MTSNPSGDDLLALRHRPSTRSMLSTAISSTISENSSKPVICQRSKSVRPLPHKGAPERMRTPSLISKRANAFSTVDVIDRYFMQNSESTCKGKTGKKTLARLRTGGENGLPSPEQFEEILSAYKPLCHNILRKRVQEFSDRLLPRFLTYLSEGFNILLYGVGSKCDLLRRFGKDYLAGENVLVMPGYEPTVGIRQILNVIVDDVLQLENAPTAMLKRLDLIVEYFSRSAAAGSPLYILLNCIDGKNFRTARAQAVLARLAAVPHIHLVATMDHINLPLLWSQTDVTRFSWLWEDCTTLEPYSVEAGYAHSHLLQQILAGNTSAQLVDRHLFINAADVDVVALTRLRHLMVSLTQNARSIFRLLVEYQLQAIEEAEDGPQTKSLKKTNNAKKSQKTSNTATENAAAKGMPLEELYWRCRDAFLASNEVTLRAQLTEFKDHKLIKFSKNNDGSELVSIPLDRASLKEILDNKDVFA</sequence>
<dbReference type="InterPro" id="IPR056772">
    <property type="entry name" value="RecA-like_ORC2"/>
</dbReference>
<name>A0A5K3EYT2_MESCO</name>
<evidence type="ECO:0000259" key="9">
    <source>
        <dbReference type="Pfam" id="PF24882"/>
    </source>
</evidence>
<dbReference type="Pfam" id="PF04084">
    <property type="entry name" value="RecA-like_ORC2"/>
    <property type="match status" value="1"/>
</dbReference>
<accession>A0A5K3EYT2</accession>
<evidence type="ECO:0000313" key="10">
    <source>
        <dbReference type="WBParaSite" id="MCU_004210-RC"/>
    </source>
</evidence>
<comment type="function">
    <text evidence="6">Component of the origin recognition complex (ORC) that binds origins of replication. DNA-binding is ATP-dependent. ORC is required to assemble the pre-replication complex necessary to initiate DNA replication.</text>
</comment>
<feature type="domain" description="Origin recognition complex subunit 2 RecA-like" evidence="8">
    <location>
        <begin position="133"/>
        <end position="295"/>
    </location>
</feature>
<dbReference type="InterPro" id="IPR056773">
    <property type="entry name" value="WHD_ORC2"/>
</dbReference>
<evidence type="ECO:0000256" key="4">
    <source>
        <dbReference type="ARBA" id="ARBA00022705"/>
    </source>
</evidence>
<proteinExistence type="inferred from homology"/>
<dbReference type="GO" id="GO:0003688">
    <property type="term" value="F:DNA replication origin binding"/>
    <property type="evidence" value="ECO:0007669"/>
    <property type="project" value="UniProtKB-UniRule"/>
</dbReference>
<evidence type="ECO:0000256" key="5">
    <source>
        <dbReference type="ARBA" id="ARBA00023242"/>
    </source>
</evidence>
<protein>
    <recommendedName>
        <fullName evidence="3 6">Origin recognition complex subunit 2</fullName>
    </recommendedName>
</protein>
<dbReference type="GO" id="GO:0005664">
    <property type="term" value="C:nuclear origin of replication recognition complex"/>
    <property type="evidence" value="ECO:0007669"/>
    <property type="project" value="UniProtKB-UniRule"/>
</dbReference>
<dbReference type="AlphaFoldDB" id="A0A5K3EYT2"/>
<keyword evidence="4 6" id="KW-0235">DNA replication</keyword>
<dbReference type="GO" id="GO:0006260">
    <property type="term" value="P:DNA replication"/>
    <property type="evidence" value="ECO:0007669"/>
    <property type="project" value="UniProtKB-UniRule"/>
</dbReference>
<feature type="region of interest" description="Disordered" evidence="7">
    <location>
        <begin position="376"/>
        <end position="403"/>
    </location>
</feature>
<feature type="domain" description="Origin recognition complex subunit 2 winged-helix" evidence="9">
    <location>
        <begin position="401"/>
        <end position="461"/>
    </location>
</feature>
<dbReference type="InterPro" id="IPR007220">
    <property type="entry name" value="ORC2"/>
</dbReference>
<evidence type="ECO:0000256" key="1">
    <source>
        <dbReference type="ARBA" id="ARBA00004123"/>
    </source>
</evidence>
<evidence type="ECO:0000256" key="7">
    <source>
        <dbReference type="SAM" id="MobiDB-lite"/>
    </source>
</evidence>
<keyword evidence="5 6" id="KW-0539">Nucleus</keyword>
<comment type="subunit">
    <text evidence="6">Component of the origin recognition complex (ORC).</text>
</comment>
<evidence type="ECO:0000259" key="8">
    <source>
        <dbReference type="Pfam" id="PF04084"/>
    </source>
</evidence>
<dbReference type="WBParaSite" id="MCU_004210-RC">
    <property type="protein sequence ID" value="MCU_004210-RC"/>
    <property type="gene ID" value="MCU_004210"/>
</dbReference>
<comment type="similarity">
    <text evidence="2 6">Belongs to the ORC2 family.</text>
</comment>